<evidence type="ECO:0000259" key="6">
    <source>
        <dbReference type="PROSITE" id="PS51886"/>
    </source>
</evidence>
<keyword evidence="3" id="KW-0496">Mitochondrion</keyword>
<dbReference type="PANTHER" id="PTHR23354">
    <property type="entry name" value="NUCLEOLAR PROTEIN 7/ESTROGEN RECEPTOR COACTIVATOR-RELATED"/>
    <property type="match status" value="1"/>
</dbReference>
<evidence type="ECO:0000256" key="1">
    <source>
        <dbReference type="ARBA" id="ARBA00004173"/>
    </source>
</evidence>
<accession>A0A0L0H623</accession>
<proteinExistence type="inferred from homology"/>
<protein>
    <recommendedName>
        <fullName evidence="4">Oxidation resistance protein 1</fullName>
    </recommendedName>
</protein>
<feature type="domain" description="TLDc" evidence="6">
    <location>
        <begin position="224"/>
        <end position="387"/>
    </location>
</feature>
<gene>
    <name evidence="7" type="ORF">SPPG_08546</name>
</gene>
<dbReference type="EMBL" id="KQ257471">
    <property type="protein sequence ID" value="KNC96158.1"/>
    <property type="molecule type" value="Genomic_DNA"/>
</dbReference>
<comment type="similarity">
    <text evidence="2">Belongs to the OXR1 family.</text>
</comment>
<evidence type="ECO:0000313" key="8">
    <source>
        <dbReference type="Proteomes" id="UP000053201"/>
    </source>
</evidence>
<dbReference type="FunCoup" id="A0A0L0H623">
    <property type="interactions" value="180"/>
</dbReference>
<feature type="region of interest" description="Disordered" evidence="5">
    <location>
        <begin position="1"/>
        <end position="68"/>
    </location>
</feature>
<dbReference type="OrthoDB" id="26679at2759"/>
<feature type="compositionally biased region" description="Polar residues" evidence="5">
    <location>
        <begin position="7"/>
        <end position="22"/>
    </location>
</feature>
<feature type="region of interest" description="Disordered" evidence="5">
    <location>
        <begin position="182"/>
        <end position="207"/>
    </location>
</feature>
<dbReference type="PANTHER" id="PTHR23354:SF62">
    <property type="entry name" value="MUSTARD, ISOFORM V"/>
    <property type="match status" value="1"/>
</dbReference>
<evidence type="ECO:0000313" key="7">
    <source>
        <dbReference type="EMBL" id="KNC96158.1"/>
    </source>
</evidence>
<dbReference type="eggNOG" id="KOG2372">
    <property type="taxonomic scope" value="Eukaryota"/>
</dbReference>
<name>A0A0L0H623_SPIPD</name>
<keyword evidence="8" id="KW-1185">Reference proteome</keyword>
<dbReference type="GO" id="GO:0005634">
    <property type="term" value="C:nucleus"/>
    <property type="evidence" value="ECO:0007669"/>
    <property type="project" value="TreeGrafter"/>
</dbReference>
<evidence type="ECO:0000256" key="2">
    <source>
        <dbReference type="ARBA" id="ARBA00009540"/>
    </source>
</evidence>
<dbReference type="RefSeq" id="XP_016604198.1">
    <property type="nucleotide sequence ID" value="XM_016756696.1"/>
</dbReference>
<evidence type="ECO:0000256" key="3">
    <source>
        <dbReference type="ARBA" id="ARBA00023128"/>
    </source>
</evidence>
<dbReference type="PROSITE" id="PS51886">
    <property type="entry name" value="TLDC"/>
    <property type="match status" value="1"/>
</dbReference>
<dbReference type="GeneID" id="27691703"/>
<dbReference type="Proteomes" id="UP000053201">
    <property type="component" value="Unassembled WGS sequence"/>
</dbReference>
<dbReference type="GO" id="GO:0006979">
    <property type="term" value="P:response to oxidative stress"/>
    <property type="evidence" value="ECO:0007669"/>
    <property type="project" value="TreeGrafter"/>
</dbReference>
<sequence>MYWPFGSKQQQNETVTSPNEEQVQAAHTEGVPALSAMEPSAPNSELTLHTTTPGLPPPRLESLSSPSDQVYPTSFSGFFWEMLGLSSPNVGEGPYSYATSSNRELSQAFNEYEGLDDEEPTVTLPDVLAEAAPIPPSVTNMPASASTMVLSQSAPDQSSVKAPVSGMRLSLDSLFRRRSSLISPAPLGDEGSKVTEDPPSPISPFEEISRPPIALIGRKDDIQTVLDHNMAEQLRLHLPPILREAPSWILVYSMEQHGISLNTLYKRSEGQDAALLAIRDGSGGIFGAFGSEALNVHAGYYGTGACFLWKLLDGGDIKVFPATGHNDYLMLSEPHFIAFGGGEGHFGLWIDDELYNGHSGPCQTFDNEKLSTTSEFEIVGLEVWTFKM</sequence>
<reference evidence="7 8" key="1">
    <citation type="submission" date="2009-08" db="EMBL/GenBank/DDBJ databases">
        <title>The Genome Sequence of Spizellomyces punctatus strain DAOM BR117.</title>
        <authorList>
            <consortium name="The Broad Institute Genome Sequencing Platform"/>
            <person name="Russ C."/>
            <person name="Cuomo C."/>
            <person name="Shea T."/>
            <person name="Young S.K."/>
            <person name="Zeng Q."/>
            <person name="Koehrsen M."/>
            <person name="Haas B."/>
            <person name="Borodovsky M."/>
            <person name="Guigo R."/>
            <person name="Alvarado L."/>
            <person name="Berlin A."/>
            <person name="Bochicchio J."/>
            <person name="Borenstein D."/>
            <person name="Chapman S."/>
            <person name="Chen Z."/>
            <person name="Engels R."/>
            <person name="Freedman E."/>
            <person name="Gellesch M."/>
            <person name="Goldberg J."/>
            <person name="Griggs A."/>
            <person name="Gujja S."/>
            <person name="Heiman D."/>
            <person name="Hepburn T."/>
            <person name="Howarth C."/>
            <person name="Jen D."/>
            <person name="Larson L."/>
            <person name="Lewis B."/>
            <person name="Mehta T."/>
            <person name="Park D."/>
            <person name="Pearson M."/>
            <person name="Roberts A."/>
            <person name="Saif S."/>
            <person name="Shenoy N."/>
            <person name="Sisk P."/>
            <person name="Stolte C."/>
            <person name="Sykes S."/>
            <person name="Thomson T."/>
            <person name="Walk T."/>
            <person name="White J."/>
            <person name="Yandava C."/>
            <person name="Burger G."/>
            <person name="Gray M.W."/>
            <person name="Holland P.W.H."/>
            <person name="King N."/>
            <person name="Lang F.B.F."/>
            <person name="Roger A.J."/>
            <person name="Ruiz-Trillo I."/>
            <person name="Lander E."/>
            <person name="Nusbaum C."/>
        </authorList>
    </citation>
    <scope>NUCLEOTIDE SEQUENCE [LARGE SCALE GENOMIC DNA]</scope>
    <source>
        <strain evidence="7 8">DAOM BR117</strain>
    </source>
</reference>
<dbReference type="STRING" id="645134.A0A0L0H623"/>
<dbReference type="Pfam" id="PF07534">
    <property type="entry name" value="TLD"/>
    <property type="match status" value="1"/>
</dbReference>
<comment type="subcellular location">
    <subcellularLocation>
        <location evidence="1">Mitochondrion</location>
    </subcellularLocation>
</comment>
<dbReference type="OMA" id="MPSVMPW"/>
<dbReference type="AlphaFoldDB" id="A0A0L0H623"/>
<evidence type="ECO:0000256" key="5">
    <source>
        <dbReference type="SAM" id="MobiDB-lite"/>
    </source>
</evidence>
<dbReference type="InterPro" id="IPR006571">
    <property type="entry name" value="TLDc_dom"/>
</dbReference>
<dbReference type="InParanoid" id="A0A0L0H623"/>
<dbReference type="SMART" id="SM00584">
    <property type="entry name" value="TLDc"/>
    <property type="match status" value="1"/>
</dbReference>
<evidence type="ECO:0000256" key="4">
    <source>
        <dbReference type="ARBA" id="ARBA00040604"/>
    </source>
</evidence>
<dbReference type="GO" id="GO:0005739">
    <property type="term" value="C:mitochondrion"/>
    <property type="evidence" value="ECO:0007669"/>
    <property type="project" value="UniProtKB-SubCell"/>
</dbReference>
<dbReference type="VEuPathDB" id="FungiDB:SPPG_08546"/>
<organism evidence="7 8">
    <name type="scientific">Spizellomyces punctatus (strain DAOM BR117)</name>
    <dbReference type="NCBI Taxonomy" id="645134"/>
    <lineage>
        <taxon>Eukaryota</taxon>
        <taxon>Fungi</taxon>
        <taxon>Fungi incertae sedis</taxon>
        <taxon>Chytridiomycota</taxon>
        <taxon>Chytridiomycota incertae sedis</taxon>
        <taxon>Chytridiomycetes</taxon>
        <taxon>Spizellomycetales</taxon>
        <taxon>Spizellomycetaceae</taxon>
        <taxon>Spizellomyces</taxon>
    </lineage>
</organism>